<name>A0A8S3CHD9_9BILA</name>
<feature type="non-terminal residue" evidence="1">
    <location>
        <position position="1"/>
    </location>
</feature>
<dbReference type="EMBL" id="CAJOBI010171936">
    <property type="protein sequence ID" value="CAF4892677.1"/>
    <property type="molecule type" value="Genomic_DNA"/>
</dbReference>
<dbReference type="Proteomes" id="UP000676336">
    <property type="component" value="Unassembled WGS sequence"/>
</dbReference>
<proteinExistence type="predicted"/>
<dbReference type="AlphaFoldDB" id="A0A8S3CHD9"/>
<gene>
    <name evidence="1" type="ORF">SMN809_LOCUS51349</name>
</gene>
<protein>
    <submittedName>
        <fullName evidence="1">Uncharacterized protein</fullName>
    </submittedName>
</protein>
<organism evidence="1 2">
    <name type="scientific">Rotaria magnacalcarata</name>
    <dbReference type="NCBI Taxonomy" id="392030"/>
    <lineage>
        <taxon>Eukaryota</taxon>
        <taxon>Metazoa</taxon>
        <taxon>Spiralia</taxon>
        <taxon>Gnathifera</taxon>
        <taxon>Rotifera</taxon>
        <taxon>Eurotatoria</taxon>
        <taxon>Bdelloidea</taxon>
        <taxon>Philodinida</taxon>
        <taxon>Philodinidae</taxon>
        <taxon>Rotaria</taxon>
    </lineage>
</organism>
<evidence type="ECO:0000313" key="1">
    <source>
        <dbReference type="EMBL" id="CAF4892677.1"/>
    </source>
</evidence>
<sequence length="48" mass="5877">NDERRLLNVIEKHLIMAPTHWEFNRLRSMPSIDEWFDNETAAEEDDYE</sequence>
<reference evidence="1" key="1">
    <citation type="submission" date="2021-02" db="EMBL/GenBank/DDBJ databases">
        <authorList>
            <person name="Nowell W R."/>
        </authorList>
    </citation>
    <scope>NUCLEOTIDE SEQUENCE</scope>
</reference>
<comment type="caution">
    <text evidence="1">The sequence shown here is derived from an EMBL/GenBank/DDBJ whole genome shotgun (WGS) entry which is preliminary data.</text>
</comment>
<evidence type="ECO:0000313" key="2">
    <source>
        <dbReference type="Proteomes" id="UP000676336"/>
    </source>
</evidence>
<accession>A0A8S3CHD9</accession>